<dbReference type="InterPro" id="IPR019931">
    <property type="entry name" value="LPXTG_anchor"/>
</dbReference>
<keyword evidence="7" id="KW-1133">Transmembrane helix</keyword>
<accession>U2S5M1</accession>
<evidence type="ECO:0000256" key="7">
    <source>
        <dbReference type="SAM" id="Phobius"/>
    </source>
</evidence>
<organism evidence="9 10">
    <name type="scientific">Gemella bergeri ATCC 700627</name>
    <dbReference type="NCBI Taxonomy" id="1321820"/>
    <lineage>
        <taxon>Bacteria</taxon>
        <taxon>Bacillati</taxon>
        <taxon>Bacillota</taxon>
        <taxon>Bacilli</taxon>
        <taxon>Bacillales</taxon>
        <taxon>Gemellaceae</taxon>
        <taxon>Gemella</taxon>
    </lineage>
</organism>
<dbReference type="NCBIfam" id="TIGR01167">
    <property type="entry name" value="LPXTG_anchor"/>
    <property type="match status" value="1"/>
</dbReference>
<dbReference type="Proteomes" id="UP000016637">
    <property type="component" value="Unassembled WGS sequence"/>
</dbReference>
<evidence type="ECO:0000256" key="4">
    <source>
        <dbReference type="ARBA" id="ARBA00022729"/>
    </source>
</evidence>
<dbReference type="InterPro" id="IPR044024">
    <property type="entry name" value="aRib"/>
</dbReference>
<keyword evidence="4" id="KW-0732">Signal</keyword>
<feature type="domain" description="Gram-positive cocci surface proteins LPxTG" evidence="8">
    <location>
        <begin position="130"/>
        <end position="163"/>
    </location>
</feature>
<comment type="subcellular location">
    <subcellularLocation>
        <location evidence="1">Secreted</location>
        <location evidence="1">Cell wall</location>
        <topology evidence="1">Peptidoglycan-anchor</topology>
    </subcellularLocation>
</comment>
<dbReference type="HOGENOM" id="CLU_1622465_0_0_9"/>
<dbReference type="RefSeq" id="WP_021753562.1">
    <property type="nucleotide sequence ID" value="NZ_KI271872.1"/>
</dbReference>
<evidence type="ECO:0000256" key="5">
    <source>
        <dbReference type="ARBA" id="ARBA00023088"/>
    </source>
</evidence>
<keyword evidence="10" id="KW-1185">Reference proteome</keyword>
<keyword evidence="5" id="KW-0572">Peptidoglycan-anchor</keyword>
<evidence type="ECO:0000256" key="6">
    <source>
        <dbReference type="SAM" id="MobiDB-lite"/>
    </source>
</evidence>
<keyword evidence="2" id="KW-0134">Cell wall</keyword>
<feature type="region of interest" description="Disordered" evidence="6">
    <location>
        <begin position="1"/>
        <end position="30"/>
    </location>
</feature>
<feature type="transmembrane region" description="Helical" evidence="7">
    <location>
        <begin position="139"/>
        <end position="156"/>
    </location>
</feature>
<comment type="caution">
    <text evidence="9">The sequence shown here is derived from an EMBL/GenBank/DDBJ whole genome shotgun (WGS) entry which is preliminary data.</text>
</comment>
<keyword evidence="3" id="KW-0964">Secreted</keyword>
<gene>
    <name evidence="9" type="ORF">HMPREF1983_00906</name>
</gene>
<evidence type="ECO:0000313" key="10">
    <source>
        <dbReference type="Proteomes" id="UP000016637"/>
    </source>
</evidence>
<dbReference type="PROSITE" id="PS50847">
    <property type="entry name" value="GRAM_POS_ANCHORING"/>
    <property type="match status" value="1"/>
</dbReference>
<name>U2S5M1_9BACL</name>
<dbReference type="Gene3D" id="3.10.20.890">
    <property type="match status" value="2"/>
</dbReference>
<sequence>VKKANPTATNVEVGKDGTATVTFPDGSTAPITPDKTVKLADANNVQIPEVTLVKDASNLTDEEKAKVTEAVKKMNPTATKVEVGKDGTTTVTFPDGSTAIIPGKKLVKQLQGNNENTGLRNDGSGLKGYLASTGLESQATLSGYGLAGLALLALVFKRKKNNK</sequence>
<feature type="non-terminal residue" evidence="9">
    <location>
        <position position="1"/>
    </location>
</feature>
<evidence type="ECO:0000256" key="2">
    <source>
        <dbReference type="ARBA" id="ARBA00022512"/>
    </source>
</evidence>
<dbReference type="PATRIC" id="fig|1321820.3.peg.882"/>
<evidence type="ECO:0000259" key="8">
    <source>
        <dbReference type="PROSITE" id="PS50847"/>
    </source>
</evidence>
<dbReference type="eggNOG" id="COG1196">
    <property type="taxonomic scope" value="Bacteria"/>
</dbReference>
<dbReference type="EMBL" id="AWVP01000057">
    <property type="protein sequence ID" value="ERK58072.1"/>
    <property type="molecule type" value="Genomic_DNA"/>
</dbReference>
<evidence type="ECO:0000313" key="9">
    <source>
        <dbReference type="EMBL" id="ERK58072.1"/>
    </source>
</evidence>
<feature type="compositionally biased region" description="Polar residues" evidence="6">
    <location>
        <begin position="1"/>
        <end position="10"/>
    </location>
</feature>
<reference evidence="9 10" key="1">
    <citation type="submission" date="2013-08" db="EMBL/GenBank/DDBJ databases">
        <authorList>
            <person name="Weinstock G."/>
            <person name="Sodergren E."/>
            <person name="Wylie T."/>
            <person name="Fulton L."/>
            <person name="Fulton R."/>
            <person name="Fronick C."/>
            <person name="O'Laughlin M."/>
            <person name="Godfrey J."/>
            <person name="Miner T."/>
            <person name="Herter B."/>
            <person name="Appelbaum E."/>
            <person name="Cordes M."/>
            <person name="Lek S."/>
            <person name="Wollam A."/>
            <person name="Pepin K.H."/>
            <person name="Palsikar V.B."/>
            <person name="Mitreva M."/>
            <person name="Wilson R.K."/>
        </authorList>
    </citation>
    <scope>NUCLEOTIDE SEQUENCE [LARGE SCALE GENOMIC DNA]</scope>
    <source>
        <strain evidence="9 10">ATCC 700627</strain>
    </source>
</reference>
<evidence type="ECO:0000256" key="3">
    <source>
        <dbReference type="ARBA" id="ARBA00022525"/>
    </source>
</evidence>
<keyword evidence="7" id="KW-0472">Membrane</keyword>
<dbReference type="AlphaFoldDB" id="U2S5M1"/>
<evidence type="ECO:0000256" key="1">
    <source>
        <dbReference type="ARBA" id="ARBA00004168"/>
    </source>
</evidence>
<protein>
    <submittedName>
        <fullName evidence="9">LPXTG-motif protein cell wall anchor domain protein</fullName>
    </submittedName>
</protein>
<proteinExistence type="predicted"/>
<keyword evidence="7" id="KW-0812">Transmembrane</keyword>
<dbReference type="Pfam" id="PF18938">
    <property type="entry name" value="aRib"/>
    <property type="match status" value="2"/>
</dbReference>